<accession>A0A840RUD7</accession>
<evidence type="ECO:0000313" key="2">
    <source>
        <dbReference type="Proteomes" id="UP000571084"/>
    </source>
</evidence>
<organism evidence="1 2">
    <name type="scientific">Glaciimonas immobilis</name>
    <dbReference type="NCBI Taxonomy" id="728004"/>
    <lineage>
        <taxon>Bacteria</taxon>
        <taxon>Pseudomonadati</taxon>
        <taxon>Pseudomonadota</taxon>
        <taxon>Betaproteobacteria</taxon>
        <taxon>Burkholderiales</taxon>
        <taxon>Oxalobacteraceae</taxon>
        <taxon>Glaciimonas</taxon>
    </lineage>
</organism>
<dbReference type="EMBL" id="JACHHQ010000005">
    <property type="protein sequence ID" value="MBB5200772.1"/>
    <property type="molecule type" value="Genomic_DNA"/>
</dbReference>
<evidence type="ECO:0000313" key="1">
    <source>
        <dbReference type="EMBL" id="MBB5200772.1"/>
    </source>
</evidence>
<dbReference type="Proteomes" id="UP000571084">
    <property type="component" value="Unassembled WGS sequence"/>
</dbReference>
<gene>
    <name evidence="1" type="ORF">HNR39_002614</name>
</gene>
<comment type="caution">
    <text evidence="1">The sequence shown here is derived from an EMBL/GenBank/DDBJ whole genome shotgun (WGS) entry which is preliminary data.</text>
</comment>
<sequence length="121" mass="11906">MDIISSSSFSQANGIARRFKDMGDGTYAEVTAMASSNPSAILAGQQVGTAAAVSLPANPIVNGIVITALPANTGTIYVGPAGVTAANGYPLVAGQSISYGVTNASAIFIIGAVGSVAWTGN</sequence>
<proteinExistence type="predicted"/>
<dbReference type="RefSeq" id="WP_168055771.1">
    <property type="nucleotide sequence ID" value="NZ_JAAOZT010000007.1"/>
</dbReference>
<dbReference type="AlphaFoldDB" id="A0A840RUD7"/>
<reference evidence="1 2" key="1">
    <citation type="submission" date="2020-08" db="EMBL/GenBank/DDBJ databases">
        <title>Genomic Encyclopedia of Type Strains, Phase IV (KMG-IV): sequencing the most valuable type-strain genomes for metagenomic binning, comparative biology and taxonomic classification.</title>
        <authorList>
            <person name="Goeker M."/>
        </authorList>
    </citation>
    <scope>NUCLEOTIDE SEQUENCE [LARGE SCALE GENOMIC DNA]</scope>
    <source>
        <strain evidence="1 2">DSM 23240</strain>
    </source>
</reference>
<name>A0A840RUD7_9BURK</name>
<protein>
    <submittedName>
        <fullName evidence="1">Uncharacterized protein</fullName>
    </submittedName>
</protein>
<keyword evidence="2" id="KW-1185">Reference proteome</keyword>